<dbReference type="InterPro" id="IPR013216">
    <property type="entry name" value="Methyltransf_11"/>
</dbReference>
<feature type="domain" description="Methyltransferase type 11" evidence="1">
    <location>
        <begin position="54"/>
        <end position="136"/>
    </location>
</feature>
<reference evidence="2 3" key="1">
    <citation type="submission" date="2017-11" db="EMBL/GenBank/DDBJ databases">
        <title>Genomic Encyclopedia of Archaeal and Bacterial Type Strains, Phase II (KMG-II): From Individual Species to Whole Genera.</title>
        <authorList>
            <person name="Goeker M."/>
        </authorList>
    </citation>
    <scope>NUCLEOTIDE SEQUENCE [LARGE SCALE GENOMIC DNA]</scope>
    <source>
        <strain evidence="2 3">DSM 27268</strain>
    </source>
</reference>
<keyword evidence="3" id="KW-1185">Reference proteome</keyword>
<gene>
    <name evidence="2" type="ORF">BXY57_1196</name>
</gene>
<comment type="caution">
    <text evidence="2">The sequence shown here is derived from an EMBL/GenBank/DDBJ whole genome shotgun (WGS) entry which is preliminary data.</text>
</comment>
<dbReference type="EMBL" id="PGFG01000001">
    <property type="protein sequence ID" value="PJJ75615.1"/>
    <property type="molecule type" value="Genomic_DNA"/>
</dbReference>
<keyword evidence="2" id="KW-0808">Transferase</keyword>
<dbReference type="AlphaFoldDB" id="A0A2M9CUU1"/>
<proteinExistence type="predicted"/>
<evidence type="ECO:0000313" key="2">
    <source>
        <dbReference type="EMBL" id="PJJ75615.1"/>
    </source>
</evidence>
<sequence length="237" mass="26995">MAAERTPQSISREMHDRLHPTIFHPRYYHLSRLKKAVQFVIQKYIQKGSCDVMVDYGCGSMPYRSLFMPYVKNYLGADIALNQAADIVLDEYGRLPLNAASADVILSTQVLEHVTDPQLYLQEASRVLKNQGLLILSTHGIWMYHPDPVDYWRWTSAGLQKIIHENGFEILDIVGIQGLASAGLQLIQDAFLFKLPSFVKCFFIPVMQLRIALADQLHSRNNRIKDACVFMIVAKKS</sequence>
<dbReference type="SUPFAM" id="SSF53335">
    <property type="entry name" value="S-adenosyl-L-methionine-dependent methyltransferases"/>
    <property type="match status" value="1"/>
</dbReference>
<dbReference type="GO" id="GO:0032259">
    <property type="term" value="P:methylation"/>
    <property type="evidence" value="ECO:0007669"/>
    <property type="project" value="UniProtKB-KW"/>
</dbReference>
<evidence type="ECO:0000259" key="1">
    <source>
        <dbReference type="Pfam" id="PF08241"/>
    </source>
</evidence>
<evidence type="ECO:0000313" key="3">
    <source>
        <dbReference type="Proteomes" id="UP000230000"/>
    </source>
</evidence>
<keyword evidence="2" id="KW-0489">Methyltransferase</keyword>
<dbReference type="InterPro" id="IPR029063">
    <property type="entry name" value="SAM-dependent_MTases_sf"/>
</dbReference>
<organism evidence="2 3">
    <name type="scientific">Thermoflavifilum aggregans</name>
    <dbReference type="NCBI Taxonomy" id="454188"/>
    <lineage>
        <taxon>Bacteria</taxon>
        <taxon>Pseudomonadati</taxon>
        <taxon>Bacteroidota</taxon>
        <taxon>Chitinophagia</taxon>
        <taxon>Chitinophagales</taxon>
        <taxon>Chitinophagaceae</taxon>
        <taxon>Thermoflavifilum</taxon>
    </lineage>
</organism>
<accession>A0A2M9CUU1</accession>
<dbReference type="Pfam" id="PF08241">
    <property type="entry name" value="Methyltransf_11"/>
    <property type="match status" value="1"/>
</dbReference>
<name>A0A2M9CUU1_9BACT</name>
<dbReference type="Gene3D" id="3.40.50.150">
    <property type="entry name" value="Vaccinia Virus protein VP39"/>
    <property type="match status" value="1"/>
</dbReference>
<protein>
    <submittedName>
        <fullName evidence="2">Methyltransferase family protein</fullName>
    </submittedName>
</protein>
<dbReference type="OrthoDB" id="9805171at2"/>
<dbReference type="RefSeq" id="WP_100314200.1">
    <property type="nucleotide sequence ID" value="NZ_PGFG01000001.1"/>
</dbReference>
<dbReference type="GO" id="GO:0008757">
    <property type="term" value="F:S-adenosylmethionine-dependent methyltransferase activity"/>
    <property type="evidence" value="ECO:0007669"/>
    <property type="project" value="InterPro"/>
</dbReference>
<dbReference type="Proteomes" id="UP000230000">
    <property type="component" value="Unassembled WGS sequence"/>
</dbReference>